<name>A0A509BQ74_9ENTR</name>
<dbReference type="EMBL" id="CABFNZ010000003">
    <property type="protein sequence ID" value="VUC75508.1"/>
    <property type="molecule type" value="Genomic_DNA"/>
</dbReference>
<keyword evidence="1" id="KW-0812">Transmembrane</keyword>
<sequence>MKMMINFSRIKSRLLFELQALKKASREALPEMITTLTNGLTLLIYAFFIGVGLVLSFFFTVFLIQR</sequence>
<evidence type="ECO:0000256" key="1">
    <source>
        <dbReference type="SAM" id="Phobius"/>
    </source>
</evidence>
<protein>
    <submittedName>
        <fullName evidence="2">Uncharacterized protein</fullName>
    </submittedName>
</protein>
<gene>
    <name evidence="2" type="ORF">NCTC6947_01270</name>
</gene>
<organism evidence="2">
    <name type="scientific">Salmonella sp. NCTC 6947</name>
    <dbReference type="NCBI Taxonomy" id="2583581"/>
    <lineage>
        <taxon>Bacteria</taxon>
        <taxon>Pseudomonadati</taxon>
        <taxon>Pseudomonadota</taxon>
        <taxon>Gammaproteobacteria</taxon>
        <taxon>Enterobacterales</taxon>
        <taxon>Enterobacteriaceae</taxon>
        <taxon>Salmonella</taxon>
    </lineage>
</organism>
<reference evidence="2" key="1">
    <citation type="submission" date="2019-06" db="EMBL/GenBank/DDBJ databases">
        <authorList>
            <consortium name="Pathogen Informatics"/>
        </authorList>
    </citation>
    <scope>NUCLEOTIDE SEQUENCE</scope>
    <source>
        <strain evidence="2">NCTC6947</strain>
    </source>
</reference>
<dbReference type="AlphaFoldDB" id="A0A509BQ74"/>
<proteinExistence type="predicted"/>
<accession>A0A509BQ74</accession>
<feature type="transmembrane region" description="Helical" evidence="1">
    <location>
        <begin position="42"/>
        <end position="64"/>
    </location>
</feature>
<keyword evidence="1" id="KW-1133">Transmembrane helix</keyword>
<evidence type="ECO:0000313" key="2">
    <source>
        <dbReference type="EMBL" id="VUC75508.1"/>
    </source>
</evidence>
<keyword evidence="1" id="KW-0472">Membrane</keyword>